<comment type="caution">
    <text evidence="2">The sequence shown here is derived from an EMBL/GenBank/DDBJ whole genome shotgun (WGS) entry which is preliminary data.</text>
</comment>
<evidence type="ECO:0008006" key="4">
    <source>
        <dbReference type="Google" id="ProtNLM"/>
    </source>
</evidence>
<protein>
    <recommendedName>
        <fullName evidence="4">Translocon-associated protein subunit beta</fullName>
    </recommendedName>
</protein>
<reference evidence="2" key="1">
    <citation type="submission" date="2017-07" db="EMBL/GenBank/DDBJ databases">
        <title>Taro Niue Genome Assembly and Annotation.</title>
        <authorList>
            <person name="Atibalentja N."/>
            <person name="Keating K."/>
            <person name="Fields C.J."/>
        </authorList>
    </citation>
    <scope>NUCLEOTIDE SEQUENCE</scope>
    <source>
        <strain evidence="2">Niue_2</strain>
        <tissue evidence="2">Leaf</tissue>
    </source>
</reference>
<keyword evidence="1" id="KW-1133">Transmembrane helix</keyword>
<proteinExistence type="predicted"/>
<accession>A0A843UZ88</accession>
<dbReference type="AlphaFoldDB" id="A0A843UZ88"/>
<feature type="transmembrane region" description="Helical" evidence="1">
    <location>
        <begin position="81"/>
        <end position="101"/>
    </location>
</feature>
<evidence type="ECO:0000256" key="1">
    <source>
        <dbReference type="SAM" id="Phobius"/>
    </source>
</evidence>
<keyword evidence="1" id="KW-0472">Membrane</keyword>
<keyword evidence="3" id="KW-1185">Reference proteome</keyword>
<feature type="transmembrane region" description="Helical" evidence="1">
    <location>
        <begin position="33"/>
        <end position="52"/>
    </location>
</feature>
<evidence type="ECO:0000313" key="2">
    <source>
        <dbReference type="EMBL" id="MQL89021.1"/>
    </source>
</evidence>
<dbReference type="GO" id="GO:0005783">
    <property type="term" value="C:endoplasmic reticulum"/>
    <property type="evidence" value="ECO:0007669"/>
    <property type="project" value="TreeGrafter"/>
</dbReference>
<dbReference type="PANTHER" id="PTHR12861:SF3">
    <property type="entry name" value="TRANSLOCON-ASSOCIATED PROTEIN SUBUNIT BETA"/>
    <property type="match status" value="1"/>
</dbReference>
<dbReference type="PANTHER" id="PTHR12861">
    <property type="entry name" value="TRANSLOCON-ASSOCIATED PROTEIN, BETA SUBUNIT PRECURSOR TRAP-BETA SIGNAL SEQUENCE RECEPTOR BETA SUBUNIT"/>
    <property type="match status" value="1"/>
</dbReference>
<sequence>LLTGEVHRGLITVQRETNGIPARRTRHCSFRCLAPHLSLFFFVGVVVVFFSSSSAASPPSIVWLADADPKVAAMANPRSGALLALLIVAAFLLVAPSAATSDSPFMVVHKKASLARLKSGAEQVSVSIDIYNQGSATAYDVSLNDDSWDKDIFDLVSGTTSKSWERLDAGSISSHLFVLESKLKGAFHGAPAVVKFRVPTKTALQEAYSTPILPLDILADKPPVKKFDWVKTPGKIWIAGFCGFTSCAVRLPGCKPFKIQCCKGKQEKAVNHLKT</sequence>
<dbReference type="EMBL" id="NMUH01001110">
    <property type="protein sequence ID" value="MQL89021.1"/>
    <property type="molecule type" value="Genomic_DNA"/>
</dbReference>
<dbReference type="OrthoDB" id="5860827at2759"/>
<dbReference type="Proteomes" id="UP000652761">
    <property type="component" value="Unassembled WGS sequence"/>
</dbReference>
<dbReference type="Pfam" id="PF05753">
    <property type="entry name" value="TRAP_beta"/>
    <property type="match status" value="1"/>
</dbReference>
<keyword evidence="1" id="KW-0812">Transmembrane</keyword>
<gene>
    <name evidence="2" type="ORF">Taro_021594</name>
</gene>
<name>A0A843UZ88_COLES</name>
<feature type="non-terminal residue" evidence="2">
    <location>
        <position position="275"/>
    </location>
</feature>
<organism evidence="2 3">
    <name type="scientific">Colocasia esculenta</name>
    <name type="common">Wild taro</name>
    <name type="synonym">Arum esculentum</name>
    <dbReference type="NCBI Taxonomy" id="4460"/>
    <lineage>
        <taxon>Eukaryota</taxon>
        <taxon>Viridiplantae</taxon>
        <taxon>Streptophyta</taxon>
        <taxon>Embryophyta</taxon>
        <taxon>Tracheophyta</taxon>
        <taxon>Spermatophyta</taxon>
        <taxon>Magnoliopsida</taxon>
        <taxon>Liliopsida</taxon>
        <taxon>Araceae</taxon>
        <taxon>Aroideae</taxon>
        <taxon>Colocasieae</taxon>
        <taxon>Colocasia</taxon>
    </lineage>
</organism>
<evidence type="ECO:0000313" key="3">
    <source>
        <dbReference type="Proteomes" id="UP000652761"/>
    </source>
</evidence>